<gene>
    <name evidence="3" type="ORF">ACFOPI_22615</name>
</gene>
<keyword evidence="4" id="KW-1185">Reference proteome</keyword>
<evidence type="ECO:0000259" key="2">
    <source>
        <dbReference type="Pfam" id="PF10881"/>
    </source>
</evidence>
<protein>
    <submittedName>
        <fullName evidence="3">DUF2726 domain-containing protein</fullName>
    </submittedName>
</protein>
<dbReference type="EMBL" id="JBHRXX010000010">
    <property type="protein sequence ID" value="MFC3686402.1"/>
    <property type="molecule type" value="Genomic_DNA"/>
</dbReference>
<dbReference type="InterPro" id="IPR024402">
    <property type="entry name" value="DUF2726"/>
</dbReference>
<reference evidence="4" key="1">
    <citation type="journal article" date="2019" name="Int. J. Syst. Evol. Microbiol.">
        <title>The Global Catalogue of Microorganisms (GCM) 10K type strain sequencing project: providing services to taxonomists for standard genome sequencing and annotation.</title>
        <authorList>
            <consortium name="The Broad Institute Genomics Platform"/>
            <consortium name="The Broad Institute Genome Sequencing Center for Infectious Disease"/>
            <person name="Wu L."/>
            <person name="Ma J."/>
        </authorList>
    </citation>
    <scope>NUCLEOTIDE SEQUENCE [LARGE SCALE GENOMIC DNA]</scope>
    <source>
        <strain evidence="4">KCTC 42501</strain>
    </source>
</reference>
<evidence type="ECO:0000256" key="1">
    <source>
        <dbReference type="SAM" id="MobiDB-lite"/>
    </source>
</evidence>
<evidence type="ECO:0000313" key="3">
    <source>
        <dbReference type="EMBL" id="MFC3686402.1"/>
    </source>
</evidence>
<evidence type="ECO:0000313" key="4">
    <source>
        <dbReference type="Proteomes" id="UP001595729"/>
    </source>
</evidence>
<feature type="domain" description="DUF2726" evidence="2">
    <location>
        <begin position="40"/>
        <end position="145"/>
    </location>
</feature>
<proteinExistence type="predicted"/>
<dbReference type="Pfam" id="PF10881">
    <property type="entry name" value="DUF2726"/>
    <property type="match status" value="1"/>
</dbReference>
<sequence length="236" mass="27114">MFPLWIAFLVAIALVAAGVWAYRRYFRKVSGREDRYTPERILTPEQVAMLDYLRDTFPDQVVLPNVPLQSMLSVRRSADIQRAKERLKTQKVDFVVCDAEGRAVFAFDVEQYHLSDAKAKAHQVKIKNRILKTAGVRFLFLKNSIHRMPTPNDFRRQLDLAALPRPKAQEGEGNSGESVRQQLESKFSEFDTLVYPSTGFKESEVMGLSGLMELGEARTDRKSQHERQIEAVRRRA</sequence>
<name>A0ABV7WAD2_9BURK</name>
<accession>A0ABV7WAD2</accession>
<feature type="region of interest" description="Disordered" evidence="1">
    <location>
        <begin position="214"/>
        <end position="236"/>
    </location>
</feature>
<dbReference type="RefSeq" id="WP_382179217.1">
    <property type="nucleotide sequence ID" value="NZ_JBHRXX010000010.1"/>
</dbReference>
<comment type="caution">
    <text evidence="3">The sequence shown here is derived from an EMBL/GenBank/DDBJ whole genome shotgun (WGS) entry which is preliminary data.</text>
</comment>
<dbReference type="Proteomes" id="UP001595729">
    <property type="component" value="Unassembled WGS sequence"/>
</dbReference>
<organism evidence="3 4">
    <name type="scientific">Hydrogenophaga luteola</name>
    <dbReference type="NCBI Taxonomy" id="1591122"/>
    <lineage>
        <taxon>Bacteria</taxon>
        <taxon>Pseudomonadati</taxon>
        <taxon>Pseudomonadota</taxon>
        <taxon>Betaproteobacteria</taxon>
        <taxon>Burkholderiales</taxon>
        <taxon>Comamonadaceae</taxon>
        <taxon>Hydrogenophaga</taxon>
    </lineage>
</organism>
<feature type="compositionally biased region" description="Basic and acidic residues" evidence="1">
    <location>
        <begin position="215"/>
        <end position="236"/>
    </location>
</feature>